<proteinExistence type="predicted"/>
<reference evidence="2 3" key="1">
    <citation type="submission" date="2019-05" db="EMBL/GenBank/DDBJ databases">
        <title>Another draft genome of Portunus trituberculatus and its Hox gene families provides insights of decapod evolution.</title>
        <authorList>
            <person name="Jeong J.-H."/>
            <person name="Song I."/>
            <person name="Kim S."/>
            <person name="Choi T."/>
            <person name="Kim D."/>
            <person name="Ryu S."/>
            <person name="Kim W."/>
        </authorList>
    </citation>
    <scope>NUCLEOTIDE SEQUENCE [LARGE SCALE GENOMIC DNA]</scope>
    <source>
        <tissue evidence="2">Muscle</tissue>
    </source>
</reference>
<sequence>MKAREEIEQEKKDWNKKKTLRVCKGKEENGEERKAAGKEREVKGGKTRRRRENTCICRRVTGINLERECAESYFGEALGCAAATSQMPPTYPPRYTPHTSYTSPLPAIKAQASRVKHGTPRDTVITSSSR</sequence>
<evidence type="ECO:0000313" key="3">
    <source>
        <dbReference type="Proteomes" id="UP000324222"/>
    </source>
</evidence>
<gene>
    <name evidence="2" type="ORF">E2C01_065707</name>
</gene>
<feature type="region of interest" description="Disordered" evidence="1">
    <location>
        <begin position="110"/>
        <end position="130"/>
    </location>
</feature>
<keyword evidence="3" id="KW-1185">Reference proteome</keyword>
<protein>
    <submittedName>
        <fullName evidence="2">Uncharacterized protein</fullName>
    </submittedName>
</protein>
<accession>A0A5B7HGA7</accession>
<feature type="region of interest" description="Disordered" evidence="1">
    <location>
        <begin position="24"/>
        <end position="51"/>
    </location>
</feature>
<evidence type="ECO:0000256" key="1">
    <source>
        <dbReference type="SAM" id="MobiDB-lite"/>
    </source>
</evidence>
<feature type="compositionally biased region" description="Basic and acidic residues" evidence="1">
    <location>
        <begin position="24"/>
        <end position="44"/>
    </location>
</feature>
<dbReference type="EMBL" id="VSRR010032862">
    <property type="protein sequence ID" value="MPC71430.1"/>
    <property type="molecule type" value="Genomic_DNA"/>
</dbReference>
<organism evidence="2 3">
    <name type="scientific">Portunus trituberculatus</name>
    <name type="common">Swimming crab</name>
    <name type="synonym">Neptunus trituberculatus</name>
    <dbReference type="NCBI Taxonomy" id="210409"/>
    <lineage>
        <taxon>Eukaryota</taxon>
        <taxon>Metazoa</taxon>
        <taxon>Ecdysozoa</taxon>
        <taxon>Arthropoda</taxon>
        <taxon>Crustacea</taxon>
        <taxon>Multicrustacea</taxon>
        <taxon>Malacostraca</taxon>
        <taxon>Eumalacostraca</taxon>
        <taxon>Eucarida</taxon>
        <taxon>Decapoda</taxon>
        <taxon>Pleocyemata</taxon>
        <taxon>Brachyura</taxon>
        <taxon>Eubrachyura</taxon>
        <taxon>Portunoidea</taxon>
        <taxon>Portunidae</taxon>
        <taxon>Portuninae</taxon>
        <taxon>Portunus</taxon>
    </lineage>
</organism>
<dbReference type="AlphaFoldDB" id="A0A5B7HGA7"/>
<name>A0A5B7HGA7_PORTR</name>
<comment type="caution">
    <text evidence="2">The sequence shown here is derived from an EMBL/GenBank/DDBJ whole genome shotgun (WGS) entry which is preliminary data.</text>
</comment>
<evidence type="ECO:0000313" key="2">
    <source>
        <dbReference type="EMBL" id="MPC71430.1"/>
    </source>
</evidence>
<dbReference type="Proteomes" id="UP000324222">
    <property type="component" value="Unassembled WGS sequence"/>
</dbReference>